<reference evidence="3 4" key="1">
    <citation type="journal article" date="2021" name="BMC Genomics">
        <title>Datura genome reveals duplications of psychoactive alkaloid biosynthetic genes and high mutation rate following tissue culture.</title>
        <authorList>
            <person name="Rajewski A."/>
            <person name="Carter-House D."/>
            <person name="Stajich J."/>
            <person name="Litt A."/>
        </authorList>
    </citation>
    <scope>NUCLEOTIDE SEQUENCE [LARGE SCALE GENOMIC DNA]</scope>
    <source>
        <strain evidence="3">AR-01</strain>
    </source>
</reference>
<feature type="region of interest" description="Disordered" evidence="1">
    <location>
        <begin position="514"/>
        <end position="554"/>
    </location>
</feature>
<organism evidence="3 4">
    <name type="scientific">Datura stramonium</name>
    <name type="common">Jimsonweed</name>
    <name type="synonym">Common thornapple</name>
    <dbReference type="NCBI Taxonomy" id="4076"/>
    <lineage>
        <taxon>Eukaryota</taxon>
        <taxon>Viridiplantae</taxon>
        <taxon>Streptophyta</taxon>
        <taxon>Embryophyta</taxon>
        <taxon>Tracheophyta</taxon>
        <taxon>Spermatophyta</taxon>
        <taxon>Magnoliopsida</taxon>
        <taxon>eudicotyledons</taxon>
        <taxon>Gunneridae</taxon>
        <taxon>Pentapetalae</taxon>
        <taxon>asterids</taxon>
        <taxon>lamiids</taxon>
        <taxon>Solanales</taxon>
        <taxon>Solanaceae</taxon>
        <taxon>Solanoideae</taxon>
        <taxon>Datureae</taxon>
        <taxon>Datura</taxon>
    </lineage>
</organism>
<keyword evidence="4" id="KW-1185">Reference proteome</keyword>
<evidence type="ECO:0000259" key="2">
    <source>
        <dbReference type="Pfam" id="PF20167"/>
    </source>
</evidence>
<feature type="compositionally biased region" description="Polar residues" evidence="1">
    <location>
        <begin position="297"/>
        <end position="318"/>
    </location>
</feature>
<feature type="compositionally biased region" description="Basic and acidic residues" evidence="1">
    <location>
        <begin position="431"/>
        <end position="446"/>
    </location>
</feature>
<comment type="caution">
    <text evidence="3">The sequence shown here is derived from an EMBL/GenBank/DDBJ whole genome shotgun (WGS) entry which is preliminary data.</text>
</comment>
<dbReference type="Proteomes" id="UP000823775">
    <property type="component" value="Unassembled WGS sequence"/>
</dbReference>
<name>A0ABS8UW41_DATST</name>
<protein>
    <recommendedName>
        <fullName evidence="2">Putative plant transposon protein domain-containing protein</fullName>
    </recommendedName>
</protein>
<accession>A0ABS8UW41</accession>
<feature type="compositionally biased region" description="Basic residues" evidence="1">
    <location>
        <begin position="447"/>
        <end position="457"/>
    </location>
</feature>
<feature type="region of interest" description="Disordered" evidence="1">
    <location>
        <begin position="431"/>
        <end position="463"/>
    </location>
</feature>
<gene>
    <name evidence="3" type="ORF">HAX54_021706</name>
</gene>
<dbReference type="InterPro" id="IPR046796">
    <property type="entry name" value="Transposase_32_dom"/>
</dbReference>
<feature type="region of interest" description="Disordered" evidence="1">
    <location>
        <begin position="297"/>
        <end position="324"/>
    </location>
</feature>
<proteinExistence type="predicted"/>
<sequence>MVVPYDGLDGNIPKGYSQFLCFLLDCFGLGMHSVEKLMKSCHLSFNLPEGGARKRSDRADNTCHLQDEKTDCEEECKRSLLPYHGSQILCKLHSCSGRPLQKGEDIIRSANAEKHTNPRRDGLNGWTTSWIVNTKERIVKSTLTFVAKFWWAVVRLRLFPTGGDNTSVEDKAVLVASLVLVFPLNMEEIITQDMNFRAVKLSTSFPFPCLITRLCREAHVPIFAGIDVEIYATKNYDLEKSKDEPIYELKLHEPIPEVFEPIGQNARATKASTKPAKEAIGGELVCRASPIHTFIPSTSDAAMTQPERQSAETSSSMPRPSPYAFTPANFSRVVRKADIQDKQLKLFAEQLGPFVNRVITDSLEPYEHLHARMDDMEVRVNDRLKDLTVLELSRVVAELKKAQNNILKLQQERQTPEFSLVEFEESKDDPKAIGKWTRDDFRDEGKSHKKKKHKRSKQEKAELKEALKQSRMEAQICIKEMRPRVGGASSSSASPVERHITGVIVHSELTTLATPSPATDATPHDPLSVIPSIEATTDGSRVTPPQTIVPDSGV</sequence>
<feature type="compositionally biased region" description="Polar residues" evidence="1">
    <location>
        <begin position="534"/>
        <end position="546"/>
    </location>
</feature>
<dbReference type="EMBL" id="JACEIK010002602">
    <property type="protein sequence ID" value="MCD9638040.1"/>
    <property type="molecule type" value="Genomic_DNA"/>
</dbReference>
<evidence type="ECO:0000313" key="3">
    <source>
        <dbReference type="EMBL" id="MCD9638040.1"/>
    </source>
</evidence>
<evidence type="ECO:0000256" key="1">
    <source>
        <dbReference type="SAM" id="MobiDB-lite"/>
    </source>
</evidence>
<evidence type="ECO:0000313" key="4">
    <source>
        <dbReference type="Proteomes" id="UP000823775"/>
    </source>
</evidence>
<dbReference type="Pfam" id="PF20167">
    <property type="entry name" value="Transposase_32"/>
    <property type="match status" value="1"/>
</dbReference>
<feature type="domain" description="Putative plant transposon protein" evidence="2">
    <location>
        <begin position="123"/>
        <end position="221"/>
    </location>
</feature>